<evidence type="ECO:0000313" key="2">
    <source>
        <dbReference type="EMBL" id="KAK3322415.1"/>
    </source>
</evidence>
<protein>
    <submittedName>
        <fullName evidence="2">Uncharacterized protein</fullName>
    </submittedName>
</protein>
<dbReference type="AlphaFoldDB" id="A0AAE0M850"/>
<feature type="compositionally biased region" description="Polar residues" evidence="1">
    <location>
        <begin position="876"/>
        <end position="900"/>
    </location>
</feature>
<feature type="compositionally biased region" description="Pro residues" evidence="1">
    <location>
        <begin position="926"/>
        <end position="938"/>
    </location>
</feature>
<sequence>MPHMTTTNAAVALDGVRPAEAETHEVLPDDAVVHQPGPVKPRTNGKKGRQGARSNGSGTKPQKPAVAAPKLSAGRRKKLFDHPRTQAAYERAQDLKHNFGAVQKALKAPLNEMADRSINQLLEDPAAMERTPEFTEAQSFLDCRLADRQRQIHSRREIELRMAERVWHGEAEAAKTSTNRRIAELCEEAYGQLLDQTNILERLRANNLPIDLPAAGEKENYLYKEISQEEADTQGPFIENINGRYVPISGRPVSELMSKKHELPLEVSPKRKAQDQPDGQPAAKMAASTKDEDGVPKMPRHAAGLLAAVEALEERDSETPPPQSSAPTPPAEPIDAPSPGNVDLARISGLNTPKDPLEIPVPRGASAADEHGVRIISRKATQMTSPNNRIMVPMHYQFEDHEIGFRDSTNSLQKGATKARRGRYIDKPNSNYLFIDRRVGNWDATVDNDFDQDLIKKHRLHPTLGIVLPTSVNEWEPPKPVEMGWKPVVLVAPDGTETHASRTIKDARQDRKLEEAEKQAALRQKLLAFCKEQGIAEEEIAPDQDITEENRRKVLISKDIDPDKETPREEVQQDTPEPTTENLAVFNGFVEEALHAASTIDAEEEAERVAAAQRSQPAQSSRPYDAIRDVFTDNAPAILATQIAPTAGQDDTLAAVNSFNLSFLADVAEQKQQGFYHPAQPSALPVQTAPVPTQDMSSIDPSLFGQVHPDDPVARPTGLEQAAPIRHAEYAQHTDGTGRMPPFIQQNDNDFLRTTLNPQPNYPPQMGSMQEYNPSTGEEYQDAGNRTPFSNNGAAKGLPALRPVRSLLNDSPPPPEPQGSPVPQHPNMVVSNSGAFFPPAPNRPFHTGFSVQEQVPVHPMQPVMQPQPLAAPFQGSPMTGPQAPQQQRQMSPYGSPSSYHNVPAPLGPTAGTASSAPIPISASSISPPPPLAPAPFLPPGQSQLPIVPGQALPATPSPRSRPGSSSAASASAKYRKLEPAPTPPHRIGYAGNGQELRTVQFDYREAIKDYTPSEAPPQHGPTHIRGWTHNTHSNIKKSRPSIKRDPGADDPS</sequence>
<feature type="region of interest" description="Disordered" evidence="1">
    <location>
        <begin position="772"/>
        <end position="847"/>
    </location>
</feature>
<accession>A0AAE0M850</accession>
<feature type="region of interest" description="Disordered" evidence="1">
    <location>
        <begin position="1010"/>
        <end position="1052"/>
    </location>
</feature>
<gene>
    <name evidence="2" type="ORF">B0H66DRAFT_203071</name>
</gene>
<feature type="region of interest" description="Disordered" evidence="1">
    <location>
        <begin position="263"/>
        <end position="298"/>
    </location>
</feature>
<feature type="compositionally biased region" description="Low complexity" evidence="1">
    <location>
        <begin position="953"/>
        <end position="972"/>
    </location>
</feature>
<name>A0AAE0M850_9PEZI</name>
<keyword evidence="3" id="KW-1185">Reference proteome</keyword>
<evidence type="ECO:0000256" key="1">
    <source>
        <dbReference type="SAM" id="MobiDB-lite"/>
    </source>
</evidence>
<feature type="compositionally biased region" description="Basic and acidic residues" evidence="1">
    <location>
        <begin position="548"/>
        <end position="571"/>
    </location>
</feature>
<feature type="compositionally biased region" description="Pro residues" evidence="1">
    <location>
        <begin position="319"/>
        <end position="332"/>
    </location>
</feature>
<proteinExistence type="predicted"/>
<evidence type="ECO:0000313" key="3">
    <source>
        <dbReference type="Proteomes" id="UP001283341"/>
    </source>
</evidence>
<feature type="region of interest" description="Disordered" evidence="1">
    <location>
        <begin position="540"/>
        <end position="579"/>
    </location>
</feature>
<comment type="caution">
    <text evidence="2">The sequence shown here is derived from an EMBL/GenBank/DDBJ whole genome shotgun (WGS) entry which is preliminary data.</text>
</comment>
<feature type="region of interest" description="Disordered" evidence="1">
    <location>
        <begin position="312"/>
        <end position="366"/>
    </location>
</feature>
<feature type="compositionally biased region" description="Pro residues" evidence="1">
    <location>
        <begin position="811"/>
        <end position="824"/>
    </location>
</feature>
<dbReference type="Proteomes" id="UP001283341">
    <property type="component" value="Unassembled WGS sequence"/>
</dbReference>
<feature type="compositionally biased region" description="Basic and acidic residues" evidence="1">
    <location>
        <begin position="263"/>
        <end position="275"/>
    </location>
</feature>
<reference evidence="2" key="1">
    <citation type="journal article" date="2023" name="Mol. Phylogenet. Evol.">
        <title>Genome-scale phylogeny and comparative genomics of the fungal order Sordariales.</title>
        <authorList>
            <person name="Hensen N."/>
            <person name="Bonometti L."/>
            <person name="Westerberg I."/>
            <person name="Brannstrom I.O."/>
            <person name="Guillou S."/>
            <person name="Cros-Aarteil S."/>
            <person name="Calhoun S."/>
            <person name="Haridas S."/>
            <person name="Kuo A."/>
            <person name="Mondo S."/>
            <person name="Pangilinan J."/>
            <person name="Riley R."/>
            <person name="LaButti K."/>
            <person name="Andreopoulos B."/>
            <person name="Lipzen A."/>
            <person name="Chen C."/>
            <person name="Yan M."/>
            <person name="Daum C."/>
            <person name="Ng V."/>
            <person name="Clum A."/>
            <person name="Steindorff A."/>
            <person name="Ohm R.A."/>
            <person name="Martin F."/>
            <person name="Silar P."/>
            <person name="Natvig D.O."/>
            <person name="Lalanne C."/>
            <person name="Gautier V."/>
            <person name="Ament-Velasquez S.L."/>
            <person name="Kruys A."/>
            <person name="Hutchinson M.I."/>
            <person name="Powell A.J."/>
            <person name="Barry K."/>
            <person name="Miller A.N."/>
            <person name="Grigoriev I.V."/>
            <person name="Debuchy R."/>
            <person name="Gladieux P."/>
            <person name="Hiltunen Thoren M."/>
            <person name="Johannesson H."/>
        </authorList>
    </citation>
    <scope>NUCLEOTIDE SEQUENCE</scope>
    <source>
        <strain evidence="2">CBS 118394</strain>
    </source>
</reference>
<organism evidence="2 3">
    <name type="scientific">Apodospora peruviana</name>
    <dbReference type="NCBI Taxonomy" id="516989"/>
    <lineage>
        <taxon>Eukaryota</taxon>
        <taxon>Fungi</taxon>
        <taxon>Dikarya</taxon>
        <taxon>Ascomycota</taxon>
        <taxon>Pezizomycotina</taxon>
        <taxon>Sordariomycetes</taxon>
        <taxon>Sordariomycetidae</taxon>
        <taxon>Sordariales</taxon>
        <taxon>Lasiosphaeriaceae</taxon>
        <taxon>Apodospora</taxon>
    </lineage>
</organism>
<feature type="compositionally biased region" description="Basic and acidic residues" evidence="1">
    <location>
        <begin position="1042"/>
        <end position="1052"/>
    </location>
</feature>
<dbReference type="EMBL" id="JAUEDM010000003">
    <property type="protein sequence ID" value="KAK3322415.1"/>
    <property type="molecule type" value="Genomic_DNA"/>
</dbReference>
<feature type="region of interest" description="Disordered" evidence="1">
    <location>
        <begin position="862"/>
        <end position="994"/>
    </location>
</feature>
<feature type="compositionally biased region" description="Low complexity" evidence="1">
    <location>
        <begin position="913"/>
        <end position="925"/>
    </location>
</feature>
<reference evidence="2" key="2">
    <citation type="submission" date="2023-06" db="EMBL/GenBank/DDBJ databases">
        <authorList>
            <consortium name="Lawrence Berkeley National Laboratory"/>
            <person name="Haridas S."/>
            <person name="Hensen N."/>
            <person name="Bonometti L."/>
            <person name="Westerberg I."/>
            <person name="Brannstrom I.O."/>
            <person name="Guillou S."/>
            <person name="Cros-Aarteil S."/>
            <person name="Calhoun S."/>
            <person name="Kuo A."/>
            <person name="Mondo S."/>
            <person name="Pangilinan J."/>
            <person name="Riley R."/>
            <person name="Labutti K."/>
            <person name="Andreopoulos B."/>
            <person name="Lipzen A."/>
            <person name="Chen C."/>
            <person name="Yanf M."/>
            <person name="Daum C."/>
            <person name="Ng V."/>
            <person name="Clum A."/>
            <person name="Steindorff A."/>
            <person name="Ohm R."/>
            <person name="Martin F."/>
            <person name="Silar P."/>
            <person name="Natvig D."/>
            <person name="Lalanne C."/>
            <person name="Gautier V."/>
            <person name="Ament-Velasquez S.L."/>
            <person name="Kruys A."/>
            <person name="Hutchinson M.I."/>
            <person name="Powell A.J."/>
            <person name="Barry K."/>
            <person name="Miller A.N."/>
            <person name="Grigoriev I.V."/>
            <person name="Debuchy R."/>
            <person name="Gladieux P."/>
            <person name="Thoren M.H."/>
            <person name="Johannesson H."/>
        </authorList>
    </citation>
    <scope>NUCLEOTIDE SEQUENCE</scope>
    <source>
        <strain evidence="2">CBS 118394</strain>
    </source>
</reference>
<feature type="region of interest" description="Disordered" evidence="1">
    <location>
        <begin position="1"/>
        <end position="72"/>
    </location>
</feature>
<feature type="compositionally biased region" description="Basic and acidic residues" evidence="1">
    <location>
        <begin position="17"/>
        <end position="27"/>
    </location>
</feature>